<accession>A0ABM1AFI5</accession>
<proteinExistence type="predicted"/>
<organism evidence="2 3">
    <name type="scientific">Aplysia californica</name>
    <name type="common">California sea hare</name>
    <dbReference type="NCBI Taxonomy" id="6500"/>
    <lineage>
        <taxon>Eukaryota</taxon>
        <taxon>Metazoa</taxon>
        <taxon>Spiralia</taxon>
        <taxon>Lophotrochozoa</taxon>
        <taxon>Mollusca</taxon>
        <taxon>Gastropoda</taxon>
        <taxon>Heterobranchia</taxon>
        <taxon>Euthyneura</taxon>
        <taxon>Tectipleura</taxon>
        <taxon>Aplysiida</taxon>
        <taxon>Aplysioidea</taxon>
        <taxon>Aplysiidae</taxon>
        <taxon>Aplysia</taxon>
    </lineage>
</organism>
<dbReference type="RefSeq" id="XP_012946656.1">
    <property type="nucleotide sequence ID" value="XM_013091202.1"/>
</dbReference>
<evidence type="ECO:0000256" key="1">
    <source>
        <dbReference type="SAM" id="MobiDB-lite"/>
    </source>
</evidence>
<gene>
    <name evidence="3" type="primary">LOC106014136</name>
</gene>
<feature type="non-terminal residue" evidence="3">
    <location>
        <position position="150"/>
    </location>
</feature>
<dbReference type="Proteomes" id="UP000694888">
    <property type="component" value="Unplaced"/>
</dbReference>
<feature type="non-terminal residue" evidence="3">
    <location>
        <position position="1"/>
    </location>
</feature>
<keyword evidence="2" id="KW-1185">Reference proteome</keyword>
<feature type="region of interest" description="Disordered" evidence="1">
    <location>
        <begin position="121"/>
        <end position="150"/>
    </location>
</feature>
<reference evidence="3" key="1">
    <citation type="submission" date="2025-08" db="UniProtKB">
        <authorList>
            <consortium name="RefSeq"/>
        </authorList>
    </citation>
    <scope>IDENTIFICATION</scope>
</reference>
<protein>
    <submittedName>
        <fullName evidence="3">Uncharacterized protein LOC106014136</fullName>
    </submittedName>
</protein>
<evidence type="ECO:0000313" key="2">
    <source>
        <dbReference type="Proteomes" id="UP000694888"/>
    </source>
</evidence>
<sequence>VDFIKSFDGMTQRERLQAGIEYMEAMRGTRRRREMVPHRAKLDLIMGGKQIEFEERFDIAREIQKLKAIAMPKHAKDLFHGRGIHLPNNHLSVHPHPRLPMPNDLEDEVTGSAPPSMQNFYRRPLGGTTAQSGLLHELPPLDGTDSQSSF</sequence>
<name>A0ABM1AFI5_APLCA</name>
<dbReference type="GeneID" id="106014136"/>
<evidence type="ECO:0000313" key="3">
    <source>
        <dbReference type="RefSeq" id="XP_012946656.1"/>
    </source>
</evidence>